<protein>
    <recommendedName>
        <fullName evidence="2">Ankyrin repeat protein</fullName>
    </recommendedName>
</protein>
<accession>A0A6C0J1L7</accession>
<dbReference type="AlphaFoldDB" id="A0A6C0J1L7"/>
<evidence type="ECO:0000313" key="1">
    <source>
        <dbReference type="EMBL" id="QHT99541.1"/>
    </source>
</evidence>
<sequence>MTYYNSVFMLNKAVNNLEISKYIFLKAYAGDAIAIYKSKSWWMLEHSEIYPLKNPVETWKLFSRENFVYGLNCLRLFNVPFGDDFDSILRESCESCESACNFEVLMWYHCFYRHFFEKSEIVSVVSDVTILKWLYYSVYSNVVDGMCYFEKAFYAAVGVCDDIKILNFFLSVIPQAKQDAFLKACVLGHSNHCFWFLKKGCILNSEAINNVLMSGNLELLKDIMVIRPRGVIVNVPSKRTVFYYVFLNIKGEKKKSEFFDKIMICVDYLRNLGF</sequence>
<dbReference type="EMBL" id="MN740310">
    <property type="protein sequence ID" value="QHT99541.1"/>
    <property type="molecule type" value="Genomic_DNA"/>
</dbReference>
<evidence type="ECO:0008006" key="2">
    <source>
        <dbReference type="Google" id="ProtNLM"/>
    </source>
</evidence>
<proteinExistence type="predicted"/>
<reference evidence="1" key="1">
    <citation type="journal article" date="2020" name="Nature">
        <title>Giant virus diversity and host interactions through global metagenomics.</title>
        <authorList>
            <person name="Schulz F."/>
            <person name="Roux S."/>
            <person name="Paez-Espino D."/>
            <person name="Jungbluth S."/>
            <person name="Walsh D.A."/>
            <person name="Denef V.J."/>
            <person name="McMahon K.D."/>
            <person name="Konstantinidis K.T."/>
            <person name="Eloe-Fadrosh E.A."/>
            <person name="Kyrpides N.C."/>
            <person name="Woyke T."/>
        </authorList>
    </citation>
    <scope>NUCLEOTIDE SEQUENCE</scope>
    <source>
        <strain evidence="1">GVMAG-M-3300025727-45</strain>
    </source>
</reference>
<organism evidence="1">
    <name type="scientific">viral metagenome</name>
    <dbReference type="NCBI Taxonomy" id="1070528"/>
    <lineage>
        <taxon>unclassified sequences</taxon>
        <taxon>metagenomes</taxon>
        <taxon>organismal metagenomes</taxon>
    </lineage>
</organism>
<name>A0A6C0J1L7_9ZZZZ</name>